<dbReference type="InterPro" id="IPR008514">
    <property type="entry name" value="T6SS_Hcp"/>
</dbReference>
<name>A0AAU7IZE8_9ENTR</name>
<dbReference type="Gene3D" id="2.30.110.20">
    <property type="entry name" value="Hcp1-like"/>
    <property type="match status" value="1"/>
</dbReference>
<protein>
    <submittedName>
        <fullName evidence="1">2-thiouracil desulfurase family protein</fullName>
    </submittedName>
</protein>
<dbReference type="Pfam" id="PF04463">
    <property type="entry name" value="2-thiour_desulf"/>
    <property type="match status" value="1"/>
</dbReference>
<gene>
    <name evidence="1" type="ORF">F0320_18040</name>
</gene>
<dbReference type="AlphaFoldDB" id="A0AAU7IZE8"/>
<accession>A0AAU7IZE8</accession>
<evidence type="ECO:0000313" key="2">
    <source>
        <dbReference type="Proteomes" id="UP000323234"/>
    </source>
</evidence>
<evidence type="ECO:0000313" key="1">
    <source>
        <dbReference type="EMBL" id="XBN39182.1"/>
    </source>
</evidence>
<dbReference type="SUPFAM" id="SSF141452">
    <property type="entry name" value="Hcp1-like"/>
    <property type="match status" value="1"/>
</dbReference>
<organism evidence="1 2">
    <name type="scientific">Enterobacter dykesii</name>
    <dbReference type="NCBI Taxonomy" id="2797506"/>
    <lineage>
        <taxon>Bacteria</taxon>
        <taxon>Pseudomonadati</taxon>
        <taxon>Pseudomonadota</taxon>
        <taxon>Gammaproteobacteria</taxon>
        <taxon>Enterobacterales</taxon>
        <taxon>Enterobacteriaceae</taxon>
        <taxon>Enterobacter</taxon>
    </lineage>
</organism>
<dbReference type="InterPro" id="IPR036624">
    <property type="entry name" value="Hcp1-lik_sf"/>
</dbReference>
<keyword evidence="2" id="KW-1185">Reference proteome</keyword>
<proteinExistence type="predicted"/>
<sequence>MPVEEIILLSACLSAHLVRYNGTDKSCSSDLLQNWRKEGRLVTHCPELAAGLSTPPYPQRGLAVRKSIVQAHTCTKPLRQVKTCHQLMIKWYRINYSGLEEEYFNMLPEDVRIVSISPAMTTGDNPNENPMETVELRYEKITWKVHSFFAGDLRSL</sequence>
<dbReference type="InterPro" id="IPR007553">
    <property type="entry name" value="2-thiour_desulf"/>
</dbReference>
<dbReference type="KEGG" id="edy:F0320_18040"/>
<dbReference type="EMBL" id="CP126604">
    <property type="protein sequence ID" value="XBN39182.1"/>
    <property type="molecule type" value="Genomic_DNA"/>
</dbReference>
<dbReference type="Pfam" id="PF05638">
    <property type="entry name" value="T6SS_HCP"/>
    <property type="match status" value="1"/>
</dbReference>
<dbReference type="Proteomes" id="UP000323234">
    <property type="component" value="Chromosome"/>
</dbReference>
<reference evidence="1" key="1">
    <citation type="submission" date="2023-05" db="EMBL/GenBank/DDBJ databases">
        <title>Complete genome sequence data from fresh produce 2nd batch.</title>
        <authorList>
            <person name="Stein M."/>
            <person name="Cho G.-S."/>
            <person name="Brinks E."/>
            <person name="Franz C.M.A.P."/>
        </authorList>
    </citation>
    <scope>NUCLEOTIDE SEQUENCE [LARGE SCALE GENOMIC DNA]</scope>
    <source>
        <strain evidence="1">E1</strain>
    </source>
</reference>